<evidence type="ECO:0000313" key="3">
    <source>
        <dbReference type="Proteomes" id="UP000298488"/>
    </source>
</evidence>
<organism evidence="2 3">
    <name type="scientific">Terrimesophilobacter mesophilus</name>
    <dbReference type="NCBI Taxonomy" id="433647"/>
    <lineage>
        <taxon>Bacteria</taxon>
        <taxon>Bacillati</taxon>
        <taxon>Actinomycetota</taxon>
        <taxon>Actinomycetes</taxon>
        <taxon>Micrococcales</taxon>
        <taxon>Microbacteriaceae</taxon>
        <taxon>Terrimesophilobacter</taxon>
    </lineage>
</organism>
<reference evidence="2 3" key="1">
    <citation type="submission" date="2019-03" db="EMBL/GenBank/DDBJ databases">
        <title>Genomics of glacier-inhabiting Cryobacterium strains.</title>
        <authorList>
            <person name="Liu Q."/>
            <person name="Xin Y.-H."/>
        </authorList>
    </citation>
    <scope>NUCLEOTIDE SEQUENCE [LARGE SCALE GENOMIC DNA]</scope>
    <source>
        <strain evidence="2 3">CGMCC 1.10440</strain>
    </source>
</reference>
<keyword evidence="3" id="KW-1185">Reference proteome</keyword>
<dbReference type="OrthoDB" id="3268648at2"/>
<dbReference type="EMBL" id="SOFI01000003">
    <property type="protein sequence ID" value="TFB79885.1"/>
    <property type="molecule type" value="Genomic_DNA"/>
</dbReference>
<accession>A0A4R8VB98</accession>
<dbReference type="InterPro" id="IPR036366">
    <property type="entry name" value="PGBDSf"/>
</dbReference>
<dbReference type="InterPro" id="IPR036365">
    <property type="entry name" value="PGBD-like_sf"/>
</dbReference>
<proteinExistence type="predicted"/>
<evidence type="ECO:0000313" key="2">
    <source>
        <dbReference type="EMBL" id="TFB79885.1"/>
    </source>
</evidence>
<name>A0A4R8VB98_9MICO</name>
<evidence type="ECO:0000256" key="1">
    <source>
        <dbReference type="SAM" id="SignalP"/>
    </source>
</evidence>
<comment type="caution">
    <text evidence="2">The sequence shown here is derived from an EMBL/GenBank/DDBJ whole genome shotgun (WGS) entry which is preliminary data.</text>
</comment>
<protein>
    <submittedName>
        <fullName evidence="2">Peptidoglycan-binding protein</fullName>
    </submittedName>
</protein>
<dbReference type="RefSeq" id="WP_134542253.1">
    <property type="nucleotide sequence ID" value="NZ_JACHBP010000001.1"/>
</dbReference>
<feature type="signal peptide" evidence="1">
    <location>
        <begin position="1"/>
        <end position="19"/>
    </location>
</feature>
<dbReference type="SUPFAM" id="SSF47090">
    <property type="entry name" value="PGBD-like"/>
    <property type="match status" value="1"/>
</dbReference>
<sequence length="339" mass="34389">MHAAWALALLLAVGAASWATSVLVNPSGDQTKPEAAAPKYTAEVGEIGVTTSVQANVVFQAGPSGTAGLSGTITSINIEPAKPINAGDVLFTIDLRPVVVAKGATPAFRDLSYGVRGPDVRQLRQFLGLTDADVFDGATWRAVAAWQKKLGVTADGIVHRGDILFLRSLPTRGYPLEGIEVGSPIMAGQAAVATVLERPLVTVAADGTGAKLAAGMAASMTVDGVEYKGVLSGPSRGTDGLLSYSLTGEDGLSVCTAECAIGFPVTGGQISVEVDLVPRVSGVVIPDSAIAILPDSSTSVRVVGGKLIAVKVVASGQGLSVVEGLEAGTVIELFADDKS</sequence>
<feature type="chain" id="PRO_5039554496" evidence="1">
    <location>
        <begin position="20"/>
        <end position="339"/>
    </location>
</feature>
<dbReference type="Proteomes" id="UP000298488">
    <property type="component" value="Unassembled WGS sequence"/>
</dbReference>
<dbReference type="AlphaFoldDB" id="A0A4R8VB98"/>
<dbReference type="Gene3D" id="1.10.101.10">
    <property type="entry name" value="PGBD-like superfamily/PGBD"/>
    <property type="match status" value="1"/>
</dbReference>
<keyword evidence="1" id="KW-0732">Signal</keyword>
<gene>
    <name evidence="2" type="ORF">E3N84_07410</name>
</gene>